<dbReference type="GO" id="GO:0016787">
    <property type="term" value="F:hydrolase activity"/>
    <property type="evidence" value="ECO:0007669"/>
    <property type="project" value="UniProtKB-KW"/>
</dbReference>
<dbReference type="SUPFAM" id="SSF56601">
    <property type="entry name" value="beta-lactamase/transpeptidase-like"/>
    <property type="match status" value="1"/>
</dbReference>
<evidence type="ECO:0000259" key="1">
    <source>
        <dbReference type="Pfam" id="PF00144"/>
    </source>
</evidence>
<accession>A0ABW6QQB8</accession>
<dbReference type="InterPro" id="IPR012338">
    <property type="entry name" value="Beta-lactam/transpept-like"/>
</dbReference>
<dbReference type="InterPro" id="IPR001466">
    <property type="entry name" value="Beta-lactam-related"/>
</dbReference>
<sequence>MDMMTELLDVVSAEVAAHRLPGAVVAVTDRGSLVDLRAVGDLDPNGGLPMREDAIFRIYSMTKVLTALATLTMVAEDRVGLMDPVAEWLPCFADIRVEEGGALRPPRRPLVLHDLMRQTAGIGGGHHTSANIKPYYDRAQLQKYEHRTDTPTLDEVVQKIATLPLAADPGTRWEYGVAMDVLGRILELADNRPLDEVIEHRVCRPLGLRDTGFHVRFTDLERVAQPREDASATPKSLVAHKERPAWLSAGSGGYSTALDFTKLLCAITPDSDGHLSIPALGPITRELFIDQIGNLAGSGPDYIPGKGYGFSYGLHVPSSDPAWVAPQANTTGWLGRAASCFVRNTSTGAGAVLMTQCYGRAVDYRDQVRSIVASHQAASWT</sequence>
<dbReference type="EMBL" id="JBIAPI010000002">
    <property type="protein sequence ID" value="MFF3223424.1"/>
    <property type="molecule type" value="Genomic_DNA"/>
</dbReference>
<dbReference type="PANTHER" id="PTHR43283">
    <property type="entry name" value="BETA-LACTAMASE-RELATED"/>
    <property type="match status" value="1"/>
</dbReference>
<feature type="domain" description="Beta-lactamase-related" evidence="1">
    <location>
        <begin position="10"/>
        <end position="366"/>
    </location>
</feature>
<gene>
    <name evidence="2" type="ORF">ACFYV7_11590</name>
</gene>
<evidence type="ECO:0000313" key="3">
    <source>
        <dbReference type="Proteomes" id="UP001601948"/>
    </source>
</evidence>
<dbReference type="RefSeq" id="WP_387716507.1">
    <property type="nucleotide sequence ID" value="NZ_JBIAPI010000002.1"/>
</dbReference>
<proteinExistence type="predicted"/>
<dbReference type="EC" id="3.-.-.-" evidence="2"/>
<comment type="caution">
    <text evidence="2">The sequence shown here is derived from an EMBL/GenBank/DDBJ whole genome shotgun (WGS) entry which is preliminary data.</text>
</comment>
<dbReference type="Pfam" id="PF00144">
    <property type="entry name" value="Beta-lactamase"/>
    <property type="match status" value="1"/>
</dbReference>
<dbReference type="InterPro" id="IPR050789">
    <property type="entry name" value="Diverse_Enzym_Activities"/>
</dbReference>
<organism evidence="2 3">
    <name type="scientific">Nocardia suismassiliense</name>
    <dbReference type="NCBI Taxonomy" id="2077092"/>
    <lineage>
        <taxon>Bacteria</taxon>
        <taxon>Bacillati</taxon>
        <taxon>Actinomycetota</taxon>
        <taxon>Actinomycetes</taxon>
        <taxon>Mycobacteriales</taxon>
        <taxon>Nocardiaceae</taxon>
        <taxon>Nocardia</taxon>
    </lineage>
</organism>
<dbReference type="Proteomes" id="UP001601948">
    <property type="component" value="Unassembled WGS sequence"/>
</dbReference>
<dbReference type="Gene3D" id="3.40.710.10">
    <property type="entry name" value="DD-peptidase/beta-lactamase superfamily"/>
    <property type="match status" value="1"/>
</dbReference>
<keyword evidence="2" id="KW-0378">Hydrolase</keyword>
<dbReference type="PANTHER" id="PTHR43283:SF3">
    <property type="entry name" value="BETA-LACTAMASE FAMILY PROTEIN (AFU_ORTHOLOGUE AFUA_5G07500)"/>
    <property type="match status" value="1"/>
</dbReference>
<reference evidence="2 3" key="1">
    <citation type="submission" date="2024-10" db="EMBL/GenBank/DDBJ databases">
        <title>The Natural Products Discovery Center: Release of the First 8490 Sequenced Strains for Exploring Actinobacteria Biosynthetic Diversity.</title>
        <authorList>
            <person name="Kalkreuter E."/>
            <person name="Kautsar S.A."/>
            <person name="Yang D."/>
            <person name="Bader C.D."/>
            <person name="Teijaro C.N."/>
            <person name="Fluegel L."/>
            <person name="Davis C.M."/>
            <person name="Simpson J.R."/>
            <person name="Lauterbach L."/>
            <person name="Steele A.D."/>
            <person name="Gui C."/>
            <person name="Meng S."/>
            <person name="Li G."/>
            <person name="Viehrig K."/>
            <person name="Ye F."/>
            <person name="Su P."/>
            <person name="Kiefer A.F."/>
            <person name="Nichols A."/>
            <person name="Cepeda A.J."/>
            <person name="Yan W."/>
            <person name="Fan B."/>
            <person name="Jiang Y."/>
            <person name="Adhikari A."/>
            <person name="Zheng C.-J."/>
            <person name="Schuster L."/>
            <person name="Cowan T.M."/>
            <person name="Smanski M.J."/>
            <person name="Chevrette M.G."/>
            <person name="De Carvalho L.P.S."/>
            <person name="Shen B."/>
        </authorList>
    </citation>
    <scope>NUCLEOTIDE SEQUENCE [LARGE SCALE GENOMIC DNA]</scope>
    <source>
        <strain evidence="2 3">NPDC003040</strain>
    </source>
</reference>
<keyword evidence="3" id="KW-1185">Reference proteome</keyword>
<protein>
    <submittedName>
        <fullName evidence="2">Serine hydrolase domain-containing protein</fullName>
        <ecNumber evidence="2">3.-.-.-</ecNumber>
    </submittedName>
</protein>
<name>A0ABW6QQB8_9NOCA</name>
<evidence type="ECO:0000313" key="2">
    <source>
        <dbReference type="EMBL" id="MFF3223424.1"/>
    </source>
</evidence>